<feature type="signal peptide" evidence="1">
    <location>
        <begin position="1"/>
        <end position="27"/>
    </location>
</feature>
<sequence>MKKLNFSLARIALAGSLLLQVPGFTMAQSSSGTVSQAELLSLLTQSTGKPITSDAKWGDSAISRGEAAEMIQQLLNLKDASPVYTDVTPNSPYAAAIGAVSKAEIMNGIPGGSFDLKSELTPAQASILTQRVAYYSKLSSISANSVSGLMIDDIEQGLRTGAFTCMQLTDAYVERIEAYDQKGPQLNAIIHVNDKAHEQAELLDQKQQAGAELGAAHCVPVVVKDVINTKEMPTTNGSELFKDWVPQSNATVINRLEQQGAIILAKTNLDDFAAAVYGISSLGGAIKNPYDLTRTVGGSSGGSAAAVAAQYAPLAIGTDTGGSLRIPAALTGVVTIRPTMGLVSQNGIFPRAFTQDTAGPLAADVKDAAIGLDLIAGYDPADPKTARSVGQIPSKGYASFAKGGRLDGKKIGLVTGGLAIWGDQPNGPVVTLLRQAAKDIESLGGQVVEIAGPDKDLLGMASVITFESAHDVNQFLSEQGEDVPVKTFKELYESGKYSSYAKESYDREIQIDPDGLAGNLDYQRALSARTELQDWTLNTMAKNGLDAIAYPTAAQTADLISKEQAGLFSRWSENTGFPAISVPMGYAESDTGSMLPANIEFLGRAFDESGLIQIASAYESGTKMRVAPTLPEIAAE</sequence>
<keyword evidence="4" id="KW-1185">Reference proteome</keyword>
<gene>
    <name evidence="3" type="ORF">GCM10010917_08860</name>
</gene>
<dbReference type="Pfam" id="PF01425">
    <property type="entry name" value="Amidase"/>
    <property type="match status" value="1"/>
</dbReference>
<organism evidence="3 4">
    <name type="scientific">Paenibacillus physcomitrellae</name>
    <dbReference type="NCBI Taxonomy" id="1619311"/>
    <lineage>
        <taxon>Bacteria</taxon>
        <taxon>Bacillati</taxon>
        <taxon>Bacillota</taxon>
        <taxon>Bacilli</taxon>
        <taxon>Bacillales</taxon>
        <taxon>Paenibacillaceae</taxon>
        <taxon>Paenibacillus</taxon>
    </lineage>
</organism>
<comment type="caution">
    <text evidence="3">The sequence shown here is derived from an EMBL/GenBank/DDBJ whole genome shotgun (WGS) entry which is preliminary data.</text>
</comment>
<dbReference type="PANTHER" id="PTHR42678:SF34">
    <property type="entry name" value="OS04G0183300 PROTEIN"/>
    <property type="match status" value="1"/>
</dbReference>
<dbReference type="Gene3D" id="3.90.1300.10">
    <property type="entry name" value="Amidase signature (AS) domain"/>
    <property type="match status" value="1"/>
</dbReference>
<reference evidence="4" key="1">
    <citation type="journal article" date="2019" name="Int. J. Syst. Evol. Microbiol.">
        <title>The Global Catalogue of Microorganisms (GCM) 10K type strain sequencing project: providing services to taxonomists for standard genome sequencing and annotation.</title>
        <authorList>
            <consortium name="The Broad Institute Genomics Platform"/>
            <consortium name="The Broad Institute Genome Sequencing Center for Infectious Disease"/>
            <person name="Wu L."/>
            <person name="Ma J."/>
        </authorList>
    </citation>
    <scope>NUCLEOTIDE SEQUENCE [LARGE SCALE GENOMIC DNA]</scope>
    <source>
        <strain evidence="4">CGMCC 1.15044</strain>
    </source>
</reference>
<dbReference type="InterPro" id="IPR023631">
    <property type="entry name" value="Amidase_dom"/>
</dbReference>
<dbReference type="SUPFAM" id="SSF75304">
    <property type="entry name" value="Amidase signature (AS) enzymes"/>
    <property type="match status" value="1"/>
</dbReference>
<dbReference type="Pfam" id="PF00395">
    <property type="entry name" value="SLH"/>
    <property type="match status" value="1"/>
</dbReference>
<evidence type="ECO:0000259" key="2">
    <source>
        <dbReference type="PROSITE" id="PS51272"/>
    </source>
</evidence>
<dbReference type="InterPro" id="IPR020556">
    <property type="entry name" value="Amidase_CS"/>
</dbReference>
<name>A0ABQ1FQ85_9BACL</name>
<dbReference type="EMBL" id="BMHF01000002">
    <property type="protein sequence ID" value="GGA26260.1"/>
    <property type="molecule type" value="Genomic_DNA"/>
</dbReference>
<dbReference type="InterPro" id="IPR036928">
    <property type="entry name" value="AS_sf"/>
</dbReference>
<keyword evidence="1" id="KW-0732">Signal</keyword>
<dbReference type="Proteomes" id="UP000609323">
    <property type="component" value="Unassembled WGS sequence"/>
</dbReference>
<evidence type="ECO:0000313" key="3">
    <source>
        <dbReference type="EMBL" id="GGA26260.1"/>
    </source>
</evidence>
<proteinExistence type="predicted"/>
<dbReference type="RefSeq" id="WP_174704768.1">
    <property type="nucleotide sequence ID" value="NZ_BMHF01000002.1"/>
</dbReference>
<protein>
    <recommendedName>
        <fullName evidence="2">SLH domain-containing protein</fullName>
    </recommendedName>
</protein>
<dbReference type="InterPro" id="IPR001119">
    <property type="entry name" value="SLH_dom"/>
</dbReference>
<dbReference type="PROSITE" id="PS51272">
    <property type="entry name" value="SLH"/>
    <property type="match status" value="1"/>
</dbReference>
<dbReference type="PANTHER" id="PTHR42678">
    <property type="entry name" value="AMIDASE"/>
    <property type="match status" value="1"/>
</dbReference>
<feature type="domain" description="SLH" evidence="2">
    <location>
        <begin position="80"/>
        <end position="143"/>
    </location>
</feature>
<feature type="chain" id="PRO_5046415979" description="SLH domain-containing protein" evidence="1">
    <location>
        <begin position="28"/>
        <end position="636"/>
    </location>
</feature>
<evidence type="ECO:0000313" key="4">
    <source>
        <dbReference type="Proteomes" id="UP000609323"/>
    </source>
</evidence>
<dbReference type="PROSITE" id="PS00571">
    <property type="entry name" value="AMIDASES"/>
    <property type="match status" value="1"/>
</dbReference>
<accession>A0ABQ1FQ85</accession>
<evidence type="ECO:0000256" key="1">
    <source>
        <dbReference type="SAM" id="SignalP"/>
    </source>
</evidence>